<dbReference type="GO" id="GO:0051276">
    <property type="term" value="P:chromosome organization"/>
    <property type="evidence" value="ECO:0007669"/>
    <property type="project" value="InterPro"/>
</dbReference>
<accession>A0A158AXK8</accession>
<dbReference type="PANTHER" id="PTHR41328:SF2">
    <property type="entry name" value="TERMINASE SMALL SUBUNIT"/>
    <property type="match status" value="1"/>
</dbReference>
<dbReference type="AlphaFoldDB" id="A0A158AXK8"/>
<keyword evidence="4" id="KW-1185">Reference proteome</keyword>
<evidence type="ECO:0000256" key="2">
    <source>
        <dbReference type="ARBA" id="ARBA00023219"/>
    </source>
</evidence>
<keyword evidence="1" id="KW-1188">Viral release from host cell</keyword>
<evidence type="ECO:0000256" key="1">
    <source>
        <dbReference type="ARBA" id="ARBA00022612"/>
    </source>
</evidence>
<dbReference type="Proteomes" id="UP000054624">
    <property type="component" value="Unassembled WGS sequence"/>
</dbReference>
<reference evidence="4" key="1">
    <citation type="submission" date="2016-01" db="EMBL/GenBank/DDBJ databases">
        <authorList>
            <person name="Peeters Charlotte."/>
        </authorList>
    </citation>
    <scope>NUCLEOTIDE SEQUENCE [LARGE SCALE GENOMIC DNA]</scope>
</reference>
<evidence type="ECO:0000313" key="4">
    <source>
        <dbReference type="Proteomes" id="UP000054624"/>
    </source>
</evidence>
<keyword evidence="2" id="KW-0231">Viral genome packaging</keyword>
<dbReference type="InterPro" id="IPR038713">
    <property type="entry name" value="Terminase_Gp1_N_sf"/>
</dbReference>
<dbReference type="RefSeq" id="WP_061161090.1">
    <property type="nucleotide sequence ID" value="NZ_FCOI02000009.1"/>
</dbReference>
<dbReference type="PANTHER" id="PTHR41328">
    <property type="entry name" value="TERMINASE SMALL SUBUNIT-RELATED"/>
    <property type="match status" value="1"/>
</dbReference>
<dbReference type="EMBL" id="FCOI02000009">
    <property type="protein sequence ID" value="SAK62562.1"/>
    <property type="molecule type" value="Genomic_DNA"/>
</dbReference>
<dbReference type="InterPro" id="IPR005335">
    <property type="entry name" value="Terminase_ssu"/>
</dbReference>
<name>A0A158AXK8_9BURK</name>
<sequence>MATAKQLRFVDEFMVDRNASRAYQAAGYTAKGNSAEVAACRLLRDPEIQALVEQREADLRERVEVRQEQVVDLLWDIARADANDLIQHRRLCCRYCYGDGHRYQRTAGERERDVALWEAEQREAQDDAPVTAFDEMGGIGYHKLKAPNPDCPECFGEGVSDIFIPDTRLLTGPARTLYAGVKVMKNSIEVKMHSRVDTLNKVGQHLGMFKEVHEHRGAVGIVDVSEHVTADMKERVAKEMLRGAGYAFDDE</sequence>
<protein>
    <submittedName>
        <fullName evidence="3">Terminase small subunit</fullName>
    </submittedName>
</protein>
<evidence type="ECO:0000313" key="3">
    <source>
        <dbReference type="EMBL" id="SAK62562.1"/>
    </source>
</evidence>
<dbReference type="InterPro" id="IPR052404">
    <property type="entry name" value="SPP1-like_terminase"/>
</dbReference>
<dbReference type="Gene3D" id="1.10.10.1400">
    <property type="entry name" value="Terminase, small subunit, N-terminal DNA-binding domain, HTH motif"/>
    <property type="match status" value="1"/>
</dbReference>
<dbReference type="OrthoDB" id="8227562at2"/>
<dbReference type="Pfam" id="PF03592">
    <property type="entry name" value="Terminase_2"/>
    <property type="match status" value="1"/>
</dbReference>
<proteinExistence type="predicted"/>
<gene>
    <name evidence="3" type="ORF">AWB76_03269</name>
</gene>
<organism evidence="3 4">
    <name type="scientific">Caballeronia temeraria</name>
    <dbReference type="NCBI Taxonomy" id="1777137"/>
    <lineage>
        <taxon>Bacteria</taxon>
        <taxon>Pseudomonadati</taxon>
        <taxon>Pseudomonadota</taxon>
        <taxon>Betaproteobacteria</taxon>
        <taxon>Burkholderiales</taxon>
        <taxon>Burkholderiaceae</taxon>
        <taxon>Caballeronia</taxon>
    </lineage>
</organism>
<dbReference type="STRING" id="1777137.AWB76_03269"/>